<dbReference type="InterPro" id="IPR011251">
    <property type="entry name" value="Luciferase-like_dom"/>
</dbReference>
<dbReference type="GO" id="GO:0016705">
    <property type="term" value="F:oxidoreductase activity, acting on paired donors, with incorporation or reduction of molecular oxygen"/>
    <property type="evidence" value="ECO:0007669"/>
    <property type="project" value="InterPro"/>
</dbReference>
<evidence type="ECO:0000313" key="4">
    <source>
        <dbReference type="EMBL" id="NYI94746.1"/>
    </source>
</evidence>
<dbReference type="InterPro" id="IPR036661">
    <property type="entry name" value="Luciferase-like_sf"/>
</dbReference>
<name>A0A853BJQ4_9ACTN</name>
<comment type="caution">
    <text evidence="4">The sequence shown here is derived from an EMBL/GenBank/DDBJ whole genome shotgun (WGS) entry which is preliminary data.</text>
</comment>
<dbReference type="InterPro" id="IPR050766">
    <property type="entry name" value="Bact_Lucif_Oxidored"/>
</dbReference>
<dbReference type="Gene3D" id="3.20.20.30">
    <property type="entry name" value="Luciferase-like domain"/>
    <property type="match status" value="1"/>
</dbReference>
<dbReference type="EMBL" id="JACCFO010000001">
    <property type="protein sequence ID" value="NYI94746.1"/>
    <property type="molecule type" value="Genomic_DNA"/>
</dbReference>
<dbReference type="AlphaFoldDB" id="A0A853BJQ4"/>
<evidence type="ECO:0000313" key="5">
    <source>
        <dbReference type="Proteomes" id="UP000575985"/>
    </source>
</evidence>
<dbReference type="Proteomes" id="UP000575985">
    <property type="component" value="Unassembled WGS sequence"/>
</dbReference>
<dbReference type="RefSeq" id="WP_179766391.1">
    <property type="nucleotide sequence ID" value="NZ_JACCFO010000001.1"/>
</dbReference>
<protein>
    <submittedName>
        <fullName evidence="4">Alkanesulfonate monooxygenase SsuD/methylene tetrahydromethanopterin reductase-like flavin-dependent oxidoreductase (Luciferase family)</fullName>
    </submittedName>
</protein>
<accession>A0A853BJQ4</accession>
<dbReference type="GO" id="GO:0005829">
    <property type="term" value="C:cytosol"/>
    <property type="evidence" value="ECO:0007669"/>
    <property type="project" value="TreeGrafter"/>
</dbReference>
<evidence type="ECO:0000256" key="1">
    <source>
        <dbReference type="ARBA" id="ARBA00023002"/>
    </source>
</evidence>
<dbReference type="GO" id="GO:0004497">
    <property type="term" value="F:monooxygenase activity"/>
    <property type="evidence" value="ECO:0007669"/>
    <property type="project" value="UniProtKB-KW"/>
</dbReference>
<dbReference type="SUPFAM" id="SSF51679">
    <property type="entry name" value="Bacterial luciferase-like"/>
    <property type="match status" value="1"/>
</dbReference>
<organism evidence="4 5">
    <name type="scientific">Streptomonospora nanhaiensis</name>
    <dbReference type="NCBI Taxonomy" id="1323731"/>
    <lineage>
        <taxon>Bacteria</taxon>
        <taxon>Bacillati</taxon>
        <taxon>Actinomycetota</taxon>
        <taxon>Actinomycetes</taxon>
        <taxon>Streptosporangiales</taxon>
        <taxon>Nocardiopsidaceae</taxon>
        <taxon>Streptomonospora</taxon>
    </lineage>
</organism>
<reference evidence="4 5" key="1">
    <citation type="submission" date="2020-07" db="EMBL/GenBank/DDBJ databases">
        <title>Sequencing the genomes of 1000 actinobacteria strains.</title>
        <authorList>
            <person name="Klenk H.-P."/>
        </authorList>
    </citation>
    <scope>NUCLEOTIDE SEQUENCE [LARGE SCALE GENOMIC DNA]</scope>
    <source>
        <strain evidence="4 5">DSM 45927</strain>
    </source>
</reference>
<keyword evidence="5" id="KW-1185">Reference proteome</keyword>
<keyword evidence="1" id="KW-0560">Oxidoreductase</keyword>
<evidence type="ECO:0000259" key="3">
    <source>
        <dbReference type="Pfam" id="PF00296"/>
    </source>
</evidence>
<evidence type="ECO:0000256" key="2">
    <source>
        <dbReference type="ARBA" id="ARBA00023033"/>
    </source>
</evidence>
<dbReference type="PANTHER" id="PTHR30137">
    <property type="entry name" value="LUCIFERASE-LIKE MONOOXYGENASE"/>
    <property type="match status" value="1"/>
</dbReference>
<dbReference type="Pfam" id="PF00296">
    <property type="entry name" value="Bac_luciferase"/>
    <property type="match status" value="1"/>
</dbReference>
<keyword evidence="2 4" id="KW-0503">Monooxygenase</keyword>
<feature type="domain" description="Luciferase-like" evidence="3">
    <location>
        <begin position="1"/>
        <end position="315"/>
    </location>
</feature>
<proteinExistence type="predicted"/>
<sequence>MRFGINFFPTVGPAEKPADRYFAECLRLAEVADELGLDHVKTVEHYFHPYGGYSPDPVTFLAAAAARTASVRLVTGAAIPAFTHPLKLAGKLAMLDNISRGRLQAGFGRAFLPDEFDAFGVPMDESRERFQEGVEACRRLWTEEDVRFEGRHYAFGPLTLLPRPYQRPHPAILVAAAFSPESCAAAGRAGHGLMVVPSILDRERLQGLLAVYREGWAASGGAPGAEHVHVSYECYLDEHDSSAAYAAGRAYADNYRAKLAEAVTAWGRTRSDQYQGYERLVEGVKRIDYDASLREDKLLVGTPEEIAERLRRIREHFGEVTVSLHVNSGTTTVERAERTLRVLADRVLPEFTRPREQSPAAAR</sequence>
<dbReference type="PANTHER" id="PTHR30137:SF8">
    <property type="entry name" value="BLR5498 PROTEIN"/>
    <property type="match status" value="1"/>
</dbReference>
<gene>
    <name evidence="4" type="ORF">HNR12_001023</name>
</gene>